<dbReference type="PROSITE" id="PS50293">
    <property type="entry name" value="TPR_REGION"/>
    <property type="match status" value="1"/>
</dbReference>
<gene>
    <name evidence="6" type="ORF">JMN32_21815</name>
</gene>
<organism evidence="6 7">
    <name type="scientific">Fulvivirga marina</name>
    <dbReference type="NCBI Taxonomy" id="2494733"/>
    <lineage>
        <taxon>Bacteria</taxon>
        <taxon>Pseudomonadati</taxon>
        <taxon>Bacteroidota</taxon>
        <taxon>Cytophagia</taxon>
        <taxon>Cytophagales</taxon>
        <taxon>Fulvivirgaceae</taxon>
        <taxon>Fulvivirga</taxon>
    </lineage>
</organism>
<keyword evidence="5" id="KW-1133">Transmembrane helix</keyword>
<sequence length="469" mass="54575">MPRLATLAVLSMLFITACTQDEIYTHDPAKIEALEHTYQEYLNHYKDSKIAFELLEKLRTLAIELDNKEYLAKYYDNHGYLNRKNDKNGEAIKSYKLAMNLYSQLKDSLKMAKMASNIGNAYRVAERPLEALKYHERAENIYIQLNEKQKLPLVYDNLSLVYLALEEFDKAEYHISKSLEASIVLESSFWIYNAYASYGELYFRQQRFDEAIKNYEKALTYLNDNQELEKAFLHGNIGESYMNTGELSQAEKWLNEALQIKTALDDADKRPNLNYLAELASLKGDYKAALKYYDQVVELSVSDKELLSEELSTALEALQTLSNNPSARAAGLVVSSQKYSLIRDKKNKLLEEQNELISSMYAQQSVDMAEAEITHLNNEEKYKHELLQKEQRADLMNIVYAISAALGLLLLVFVLYKYRKRLIMYRNYKNQQERKSNKLEKLHERLEEEVLALNQQVHSIRQMLRDSQS</sequence>
<keyword evidence="4" id="KW-0175">Coiled coil</keyword>
<dbReference type="PROSITE" id="PS51257">
    <property type="entry name" value="PROKAR_LIPOPROTEIN"/>
    <property type="match status" value="1"/>
</dbReference>
<keyword evidence="5" id="KW-0812">Transmembrane</keyword>
<keyword evidence="7" id="KW-1185">Reference proteome</keyword>
<reference evidence="6" key="1">
    <citation type="submission" date="2021-01" db="EMBL/GenBank/DDBJ databases">
        <title>Fulvivirga kasyanovii gen. nov., sp nov., a novel member of the phylum Bacteroidetes isolated from seawater in a mussel farm.</title>
        <authorList>
            <person name="Zhao L.-H."/>
            <person name="Wang Z.-J."/>
        </authorList>
    </citation>
    <scope>NUCLEOTIDE SEQUENCE</scope>
    <source>
        <strain evidence="6">29W222</strain>
    </source>
</reference>
<feature type="repeat" description="TPR" evidence="3">
    <location>
        <begin position="192"/>
        <end position="225"/>
    </location>
</feature>
<dbReference type="Gene3D" id="1.25.40.10">
    <property type="entry name" value="Tetratricopeptide repeat domain"/>
    <property type="match status" value="3"/>
</dbReference>
<feature type="coiled-coil region" evidence="4">
    <location>
        <begin position="425"/>
        <end position="463"/>
    </location>
</feature>
<keyword evidence="5" id="KW-0472">Membrane</keyword>
<dbReference type="RefSeq" id="WP_202858499.1">
    <property type="nucleotide sequence ID" value="NZ_JAEUGD010000066.1"/>
</dbReference>
<evidence type="ECO:0000313" key="6">
    <source>
        <dbReference type="EMBL" id="MBL6448963.1"/>
    </source>
</evidence>
<evidence type="ECO:0000256" key="1">
    <source>
        <dbReference type="ARBA" id="ARBA00022737"/>
    </source>
</evidence>
<name>A0A937G1V7_9BACT</name>
<evidence type="ECO:0000256" key="3">
    <source>
        <dbReference type="PROSITE-ProRule" id="PRU00339"/>
    </source>
</evidence>
<dbReference type="SUPFAM" id="SSF48452">
    <property type="entry name" value="TPR-like"/>
    <property type="match status" value="2"/>
</dbReference>
<protein>
    <submittedName>
        <fullName evidence="6">Tetratricopeptide repeat protein</fullName>
    </submittedName>
</protein>
<proteinExistence type="predicted"/>
<accession>A0A937G1V7</accession>
<feature type="transmembrane region" description="Helical" evidence="5">
    <location>
        <begin position="398"/>
        <end position="416"/>
    </location>
</feature>
<keyword evidence="1" id="KW-0677">Repeat</keyword>
<comment type="caution">
    <text evidence="6">The sequence shown here is derived from an EMBL/GenBank/DDBJ whole genome shotgun (WGS) entry which is preliminary data.</text>
</comment>
<dbReference type="Proteomes" id="UP000614216">
    <property type="component" value="Unassembled WGS sequence"/>
</dbReference>
<dbReference type="AlphaFoldDB" id="A0A937G1V7"/>
<dbReference type="Pfam" id="PF13424">
    <property type="entry name" value="TPR_12"/>
    <property type="match status" value="2"/>
</dbReference>
<evidence type="ECO:0000256" key="5">
    <source>
        <dbReference type="SAM" id="Phobius"/>
    </source>
</evidence>
<dbReference type="SMART" id="SM00028">
    <property type="entry name" value="TPR"/>
    <property type="match status" value="6"/>
</dbReference>
<dbReference type="Pfam" id="PF07719">
    <property type="entry name" value="TPR_2"/>
    <property type="match status" value="1"/>
</dbReference>
<dbReference type="PROSITE" id="PS50005">
    <property type="entry name" value="TPR"/>
    <property type="match status" value="1"/>
</dbReference>
<evidence type="ECO:0000256" key="4">
    <source>
        <dbReference type="SAM" id="Coils"/>
    </source>
</evidence>
<dbReference type="EMBL" id="JAEUGD010000066">
    <property type="protein sequence ID" value="MBL6448963.1"/>
    <property type="molecule type" value="Genomic_DNA"/>
</dbReference>
<dbReference type="PANTHER" id="PTHR10098">
    <property type="entry name" value="RAPSYN-RELATED"/>
    <property type="match status" value="1"/>
</dbReference>
<dbReference type="InterPro" id="IPR013105">
    <property type="entry name" value="TPR_2"/>
</dbReference>
<dbReference type="InterPro" id="IPR011990">
    <property type="entry name" value="TPR-like_helical_dom_sf"/>
</dbReference>
<keyword evidence="2 3" id="KW-0802">TPR repeat</keyword>
<evidence type="ECO:0000256" key="2">
    <source>
        <dbReference type="ARBA" id="ARBA00022803"/>
    </source>
</evidence>
<evidence type="ECO:0000313" key="7">
    <source>
        <dbReference type="Proteomes" id="UP000614216"/>
    </source>
</evidence>
<dbReference type="InterPro" id="IPR019734">
    <property type="entry name" value="TPR_rpt"/>
</dbReference>